<feature type="domain" description="WRKY" evidence="7">
    <location>
        <begin position="125"/>
        <end position="188"/>
    </location>
</feature>
<dbReference type="Gene3D" id="2.20.25.80">
    <property type="entry name" value="WRKY domain"/>
    <property type="match status" value="1"/>
</dbReference>
<evidence type="ECO:0000256" key="6">
    <source>
        <dbReference type="SAM" id="MobiDB-lite"/>
    </source>
</evidence>
<dbReference type="GeneID" id="104699723"/>
<gene>
    <name evidence="9" type="primary">LOC104699723</name>
</gene>
<dbReference type="Pfam" id="PF03106">
    <property type="entry name" value="WRKY"/>
    <property type="match status" value="1"/>
</dbReference>
<dbReference type="PANTHER" id="PTHR32096">
    <property type="entry name" value="WRKY TRANSCRIPTION FACTOR 30-RELATED-RELATED"/>
    <property type="match status" value="1"/>
</dbReference>
<evidence type="ECO:0000256" key="1">
    <source>
        <dbReference type="ARBA" id="ARBA00004123"/>
    </source>
</evidence>
<feature type="region of interest" description="Disordered" evidence="6">
    <location>
        <begin position="85"/>
        <end position="115"/>
    </location>
</feature>
<evidence type="ECO:0000313" key="8">
    <source>
        <dbReference type="Proteomes" id="UP000694864"/>
    </source>
</evidence>
<dbReference type="SUPFAM" id="SSF118290">
    <property type="entry name" value="WRKY DNA-binding domain"/>
    <property type="match status" value="1"/>
</dbReference>
<keyword evidence="5" id="KW-0539">Nucleus</keyword>
<evidence type="ECO:0000313" key="9">
    <source>
        <dbReference type="RefSeq" id="XP_010413369.1"/>
    </source>
</evidence>
<dbReference type="RefSeq" id="XP_010413369.1">
    <property type="nucleotide sequence ID" value="XM_010415067.2"/>
</dbReference>
<dbReference type="InterPro" id="IPR003657">
    <property type="entry name" value="WRKY_dom"/>
</dbReference>
<keyword evidence="3" id="KW-0238">DNA-binding</keyword>
<proteinExistence type="predicted"/>
<accession>A0ABM0SME2</accession>
<evidence type="ECO:0000256" key="3">
    <source>
        <dbReference type="ARBA" id="ARBA00023125"/>
    </source>
</evidence>
<dbReference type="InterPro" id="IPR044810">
    <property type="entry name" value="WRKY_plant"/>
</dbReference>
<dbReference type="SMART" id="SM00774">
    <property type="entry name" value="WRKY"/>
    <property type="match status" value="1"/>
</dbReference>
<keyword evidence="8" id="KW-1185">Reference proteome</keyword>
<name>A0ABM0SME2_CAMSA</name>
<protein>
    <submittedName>
        <fullName evidence="9">Probable WRKY transcription factor 46</fullName>
    </submittedName>
</protein>
<sequence>MLYIYIYMTKLISHQIHQSFSNMKMKEETLMEEKRVIKELEQGKELVSRLMNNLKNPSSKESNMFLISGILRSYENSIVMMSLDQKTLKRSPETKRMDPSNNKKRRTSEKKTSEKVKICVGREQEGTSQFDDGFSWRKYGQKDIHGSKNPRGYYRCTHRFTRGCLAVKQVQKSDADPSCYEVKYLESHTCNGNFLLSTTKHSVSLSKEEERNRVPKLHHVREQSEDTIKHMKSEELMLSLDDLENKNEIFRTFSFSNPETENTTGWKILMENFTPTTTTESGITNELIYASSASVANSPTDDSCFSSLKNILDLSYDWSLM</sequence>
<reference evidence="9" key="2">
    <citation type="submission" date="2025-08" db="UniProtKB">
        <authorList>
            <consortium name="RefSeq"/>
        </authorList>
    </citation>
    <scope>IDENTIFICATION</scope>
    <source>
        <tissue evidence="9">Leaf</tissue>
    </source>
</reference>
<organism evidence="8 9">
    <name type="scientific">Camelina sativa</name>
    <name type="common">False flax</name>
    <name type="synonym">Myagrum sativum</name>
    <dbReference type="NCBI Taxonomy" id="90675"/>
    <lineage>
        <taxon>Eukaryota</taxon>
        <taxon>Viridiplantae</taxon>
        <taxon>Streptophyta</taxon>
        <taxon>Embryophyta</taxon>
        <taxon>Tracheophyta</taxon>
        <taxon>Spermatophyta</taxon>
        <taxon>Magnoliopsida</taxon>
        <taxon>eudicotyledons</taxon>
        <taxon>Gunneridae</taxon>
        <taxon>Pentapetalae</taxon>
        <taxon>rosids</taxon>
        <taxon>malvids</taxon>
        <taxon>Brassicales</taxon>
        <taxon>Brassicaceae</taxon>
        <taxon>Camelineae</taxon>
        <taxon>Camelina</taxon>
    </lineage>
</organism>
<keyword evidence="2" id="KW-0805">Transcription regulation</keyword>
<dbReference type="Proteomes" id="UP000694864">
    <property type="component" value="Chromosome 7"/>
</dbReference>
<dbReference type="PANTHER" id="PTHR32096:SF91">
    <property type="entry name" value="WRKY DOMAIN-CONTAINING PROTEIN"/>
    <property type="match status" value="1"/>
</dbReference>
<dbReference type="InterPro" id="IPR036576">
    <property type="entry name" value="WRKY_dom_sf"/>
</dbReference>
<feature type="compositionally biased region" description="Basic and acidic residues" evidence="6">
    <location>
        <begin position="86"/>
        <end position="98"/>
    </location>
</feature>
<evidence type="ECO:0000259" key="7">
    <source>
        <dbReference type="PROSITE" id="PS50811"/>
    </source>
</evidence>
<reference evidence="8" key="1">
    <citation type="journal article" date="2014" name="Nat. Commun.">
        <title>The emerging biofuel crop Camelina sativa retains a highly undifferentiated hexaploid genome structure.</title>
        <authorList>
            <person name="Kagale S."/>
            <person name="Koh C."/>
            <person name="Nixon J."/>
            <person name="Bollina V."/>
            <person name="Clarke W.E."/>
            <person name="Tuteja R."/>
            <person name="Spillane C."/>
            <person name="Robinson S.J."/>
            <person name="Links M.G."/>
            <person name="Clarke C."/>
            <person name="Higgins E.E."/>
            <person name="Huebert T."/>
            <person name="Sharpe A.G."/>
            <person name="Parkin I.A."/>
        </authorList>
    </citation>
    <scope>NUCLEOTIDE SEQUENCE [LARGE SCALE GENOMIC DNA]</scope>
    <source>
        <strain evidence="8">cv. DH55</strain>
    </source>
</reference>
<evidence type="ECO:0000256" key="5">
    <source>
        <dbReference type="ARBA" id="ARBA00023242"/>
    </source>
</evidence>
<keyword evidence="4" id="KW-0804">Transcription</keyword>
<evidence type="ECO:0000256" key="4">
    <source>
        <dbReference type="ARBA" id="ARBA00023163"/>
    </source>
</evidence>
<dbReference type="PROSITE" id="PS50811">
    <property type="entry name" value="WRKY"/>
    <property type="match status" value="1"/>
</dbReference>
<evidence type="ECO:0000256" key="2">
    <source>
        <dbReference type="ARBA" id="ARBA00023015"/>
    </source>
</evidence>
<comment type="subcellular location">
    <subcellularLocation>
        <location evidence="1">Nucleus</location>
    </subcellularLocation>
</comment>